<feature type="region of interest" description="Disordered" evidence="1">
    <location>
        <begin position="1"/>
        <end position="24"/>
    </location>
</feature>
<evidence type="ECO:0000259" key="2">
    <source>
        <dbReference type="PROSITE" id="PS50943"/>
    </source>
</evidence>
<organism evidence="3 4">
    <name type="scientific">Burkholderia multivorans (strain ATCC 17616 / 249)</name>
    <dbReference type="NCBI Taxonomy" id="395019"/>
    <lineage>
        <taxon>Bacteria</taxon>
        <taxon>Pseudomonadati</taxon>
        <taxon>Pseudomonadota</taxon>
        <taxon>Betaproteobacteria</taxon>
        <taxon>Burkholderiales</taxon>
        <taxon>Burkholderiaceae</taxon>
        <taxon>Burkholderia</taxon>
        <taxon>Burkholderia cepacia complex</taxon>
    </lineage>
</organism>
<dbReference type="CDD" id="cd00093">
    <property type="entry name" value="HTH_XRE"/>
    <property type="match status" value="1"/>
</dbReference>
<dbReference type="RefSeq" id="WP_012218115.1">
    <property type="nucleotide sequence ID" value="NC_010087.1"/>
</dbReference>
<dbReference type="KEGG" id="bmj:BMULJ_05785"/>
<dbReference type="Pfam" id="PF01381">
    <property type="entry name" value="HTH_3"/>
    <property type="match status" value="1"/>
</dbReference>
<gene>
    <name evidence="3" type="ordered locus">BMULJ_05785</name>
</gene>
<feature type="domain" description="HTH cro/C1-type" evidence="2">
    <location>
        <begin position="19"/>
        <end position="58"/>
    </location>
</feature>
<evidence type="ECO:0000256" key="1">
    <source>
        <dbReference type="SAM" id="MobiDB-lite"/>
    </source>
</evidence>
<accession>A0A0H3KRB0</accession>
<reference evidence="3 4" key="1">
    <citation type="submission" date="2007-04" db="EMBL/GenBank/DDBJ databases">
        <title>Complete genome sequence of Burkholderia multivorans ATCC 17616.</title>
        <authorList>
            <person name="Ohtsubo Y."/>
            <person name="Yamashita A."/>
            <person name="Kurokawa K."/>
            <person name="Takami H."/>
            <person name="Yuhara S."/>
            <person name="Nishiyama E."/>
            <person name="Endo R."/>
            <person name="Miyazaki R."/>
            <person name="Ono A."/>
            <person name="Yano K."/>
            <person name="Ito M."/>
            <person name="Sota M."/>
            <person name="Yuji N."/>
            <person name="Hattori M."/>
            <person name="Tsuda M."/>
        </authorList>
    </citation>
    <scope>NUCLEOTIDE SEQUENCE [LARGE SCALE GENOMIC DNA]</scope>
    <source>
        <strain evidence="4">ATCC 17616 / 249</strain>
    </source>
</reference>
<dbReference type="PROSITE" id="PS50943">
    <property type="entry name" value="HTH_CROC1"/>
    <property type="match status" value="1"/>
</dbReference>
<dbReference type="EMBL" id="AP009387">
    <property type="protein sequence ID" value="BAG47595.1"/>
    <property type="molecule type" value="Genomic_DNA"/>
</dbReference>
<dbReference type="HOGENOM" id="CLU_106190_0_0_4"/>
<dbReference type="KEGG" id="bmu:Bmul_5737"/>
<name>A0A0H3KRB0_BURM1</name>
<dbReference type="SUPFAM" id="SSF47413">
    <property type="entry name" value="lambda repressor-like DNA-binding domains"/>
    <property type="match status" value="1"/>
</dbReference>
<evidence type="ECO:0000313" key="3">
    <source>
        <dbReference type="EMBL" id="BAG47595.1"/>
    </source>
</evidence>
<sequence>MTQTIKRRPRPDSPTPDEIVAKRQQAGRTQMQVALLLRVSLRQVQRWERGEQDMPSATWRFFKLTCGYYYPVDFERVEDFERDWDGLRDRKRDTIEHGDMVELRALDGKRMRASVWLDRVHDGLVDEESYGAIVREFPDHPAQAQLGKFRIEDRVTFARSNVIHLTQRLPADPVAQS</sequence>
<dbReference type="GO" id="GO:0003677">
    <property type="term" value="F:DNA binding"/>
    <property type="evidence" value="ECO:0007669"/>
    <property type="project" value="InterPro"/>
</dbReference>
<dbReference type="AlphaFoldDB" id="A0A0H3KRB0"/>
<dbReference type="Proteomes" id="UP000008815">
    <property type="component" value="Chromosome 3"/>
</dbReference>
<evidence type="ECO:0000313" key="4">
    <source>
        <dbReference type="Proteomes" id="UP000008815"/>
    </source>
</evidence>
<dbReference type="InterPro" id="IPR001387">
    <property type="entry name" value="Cro/C1-type_HTH"/>
</dbReference>
<keyword evidence="4" id="KW-1185">Reference proteome</keyword>
<dbReference type="InterPro" id="IPR010982">
    <property type="entry name" value="Lambda_DNA-bd_dom_sf"/>
</dbReference>
<protein>
    <recommendedName>
        <fullName evidence="2">HTH cro/C1-type domain-containing protein</fullName>
    </recommendedName>
</protein>
<dbReference type="Gene3D" id="1.10.260.40">
    <property type="entry name" value="lambda repressor-like DNA-binding domains"/>
    <property type="match status" value="1"/>
</dbReference>
<proteinExistence type="predicted"/>